<sequence length="377" mass="41126">MRVAETIILLLLGMIGGIVSVTFDVALVGSPAVLLHFAPWVLVNVILAVHLADAREAVFGAIPLNLGLVETAVLATSMTYEGLSRKILLPMALLALTAPLVSIVAWMARRERHTLFGKLASAMLAAFVLLGCALLYGAPATGDYVCAALVLLLLLVVPTRMLRLCAHVPGGEGADAAEGREGPRAEGDAARRPAERHRPRRTARLQEAEGERRQPSDTGGADDRHLRRERRPARTVERPSVTSKDMGRPARRPSQQPARRGTSEGTTQEGSRRRAAERPERGQSRQRPTAGRQRPARAQERPAAGQQRPARGQQRPSQAQSRPSGQTRLGLRPQRQDRQERPRPTKRTGAQGPSGPKDQAARQPGRREDSRRNRPRG</sequence>
<evidence type="ECO:0000313" key="8">
    <source>
        <dbReference type="Proteomes" id="UP001332931"/>
    </source>
</evidence>
<feature type="compositionally biased region" description="Basic and acidic residues" evidence="5">
    <location>
        <begin position="365"/>
        <end position="377"/>
    </location>
</feature>
<evidence type="ECO:0000256" key="5">
    <source>
        <dbReference type="SAM" id="MobiDB-lite"/>
    </source>
</evidence>
<proteinExistence type="predicted"/>
<keyword evidence="2 6" id="KW-0812">Transmembrane</keyword>
<organism evidence="7 8">
    <name type="scientific">Olsenella absiana</name>
    <dbReference type="NCBI Taxonomy" id="3115222"/>
    <lineage>
        <taxon>Bacteria</taxon>
        <taxon>Bacillati</taxon>
        <taxon>Actinomycetota</taxon>
        <taxon>Coriobacteriia</taxon>
        <taxon>Coriobacteriales</taxon>
        <taxon>Atopobiaceae</taxon>
        <taxon>Olsenella</taxon>
    </lineage>
</organism>
<dbReference type="EMBL" id="JAZGJQ010000006">
    <property type="protein sequence ID" value="MEE6147640.1"/>
    <property type="molecule type" value="Genomic_DNA"/>
</dbReference>
<feature type="compositionally biased region" description="Basic and acidic residues" evidence="5">
    <location>
        <begin position="334"/>
        <end position="343"/>
    </location>
</feature>
<feature type="compositionally biased region" description="Basic and acidic residues" evidence="5">
    <location>
        <begin position="204"/>
        <end position="237"/>
    </location>
</feature>
<evidence type="ECO:0000256" key="6">
    <source>
        <dbReference type="SAM" id="Phobius"/>
    </source>
</evidence>
<keyword evidence="4 6" id="KW-0472">Membrane</keyword>
<dbReference type="CDD" id="cd06261">
    <property type="entry name" value="TM_PBP2"/>
    <property type="match status" value="1"/>
</dbReference>
<keyword evidence="8" id="KW-1185">Reference proteome</keyword>
<feature type="transmembrane region" description="Helical" evidence="6">
    <location>
        <begin position="115"/>
        <end position="136"/>
    </location>
</feature>
<keyword evidence="3 6" id="KW-1133">Transmembrane helix</keyword>
<dbReference type="Proteomes" id="UP001332931">
    <property type="component" value="Unassembled WGS sequence"/>
</dbReference>
<feature type="transmembrane region" description="Helical" evidence="6">
    <location>
        <begin position="7"/>
        <end position="27"/>
    </location>
</feature>
<feature type="compositionally biased region" description="Low complexity" evidence="5">
    <location>
        <begin position="301"/>
        <end position="326"/>
    </location>
</feature>
<comment type="subcellular location">
    <subcellularLocation>
        <location evidence="1">Membrane</location>
        <topology evidence="1">Multi-pass membrane protein</topology>
    </subcellularLocation>
</comment>
<feature type="region of interest" description="Disordered" evidence="5">
    <location>
        <begin position="172"/>
        <end position="377"/>
    </location>
</feature>
<gene>
    <name evidence="7" type="ORF">VXJ25_06565</name>
</gene>
<evidence type="ECO:0000256" key="1">
    <source>
        <dbReference type="ARBA" id="ARBA00004141"/>
    </source>
</evidence>
<feature type="transmembrane region" description="Helical" evidence="6">
    <location>
        <begin position="33"/>
        <end position="51"/>
    </location>
</feature>
<feature type="transmembrane region" description="Helical" evidence="6">
    <location>
        <begin position="58"/>
        <end position="75"/>
    </location>
</feature>
<dbReference type="RefSeq" id="WP_330958408.1">
    <property type="nucleotide sequence ID" value="NZ_JAZGJQ010000006.1"/>
</dbReference>
<feature type="compositionally biased region" description="Basic and acidic residues" evidence="5">
    <location>
        <begin position="177"/>
        <end position="193"/>
    </location>
</feature>
<evidence type="ECO:0000256" key="4">
    <source>
        <dbReference type="ARBA" id="ARBA00023136"/>
    </source>
</evidence>
<accession>A0ABU7RAS2</accession>
<feature type="compositionally biased region" description="Basic residues" evidence="5">
    <location>
        <begin position="194"/>
        <end position="203"/>
    </location>
</feature>
<feature type="transmembrane region" description="Helical" evidence="6">
    <location>
        <begin position="87"/>
        <end position="108"/>
    </location>
</feature>
<feature type="transmembrane region" description="Helical" evidence="6">
    <location>
        <begin position="142"/>
        <end position="159"/>
    </location>
</feature>
<reference evidence="7 8" key="1">
    <citation type="submission" date="2024-01" db="EMBL/GenBank/DDBJ databases">
        <title>Description of Olsenella sp. nov., isolated from pig feces.</title>
        <authorList>
            <person name="Chang Y.-H."/>
        </authorList>
    </citation>
    <scope>NUCLEOTIDE SEQUENCE [LARGE SCALE GENOMIC DNA]</scope>
    <source>
        <strain evidence="7 8">YH-ols2223</strain>
    </source>
</reference>
<evidence type="ECO:0000256" key="2">
    <source>
        <dbReference type="ARBA" id="ARBA00022692"/>
    </source>
</evidence>
<comment type="caution">
    <text evidence="7">The sequence shown here is derived from an EMBL/GenBank/DDBJ whole genome shotgun (WGS) entry which is preliminary data.</text>
</comment>
<feature type="compositionally biased region" description="Basic and acidic residues" evidence="5">
    <location>
        <begin position="270"/>
        <end position="283"/>
    </location>
</feature>
<evidence type="ECO:0000313" key="7">
    <source>
        <dbReference type="EMBL" id="MEE6147640.1"/>
    </source>
</evidence>
<evidence type="ECO:0000256" key="3">
    <source>
        <dbReference type="ARBA" id="ARBA00022989"/>
    </source>
</evidence>
<protein>
    <submittedName>
        <fullName evidence="7">Uncharacterized protein</fullName>
    </submittedName>
</protein>
<name>A0ABU7RAS2_9ACTN</name>
<dbReference type="InterPro" id="IPR000515">
    <property type="entry name" value="MetI-like"/>
</dbReference>